<dbReference type="Proteomes" id="UP001208938">
    <property type="component" value="Unassembled WGS sequence"/>
</dbReference>
<keyword evidence="1" id="KW-1133">Transmembrane helix</keyword>
<organism evidence="2 3">
    <name type="scientific">Pararhodobacter zhoushanensis</name>
    <dbReference type="NCBI Taxonomy" id="2479545"/>
    <lineage>
        <taxon>Bacteria</taxon>
        <taxon>Pseudomonadati</taxon>
        <taxon>Pseudomonadota</taxon>
        <taxon>Alphaproteobacteria</taxon>
        <taxon>Rhodobacterales</taxon>
        <taxon>Paracoccaceae</taxon>
        <taxon>Pararhodobacter</taxon>
    </lineage>
</organism>
<keyword evidence="1" id="KW-0472">Membrane</keyword>
<evidence type="ECO:0000256" key="1">
    <source>
        <dbReference type="SAM" id="Phobius"/>
    </source>
</evidence>
<name>A0ABT3H359_9RHOB</name>
<sequence length="148" mass="16144">MPEDKTPLETASESSVTHSALRHALREIRALFSRRSFWTILAGGIVVVTLSGPFYTLERFALFDRLVFWSLTGIFATLLMASLSTLSNALNQRWGLPWFVPALITASLGILPVMSLVYLANLVTSGALPRADSGACFPLFRSPSSPSI</sequence>
<proteinExistence type="predicted"/>
<evidence type="ECO:0000313" key="3">
    <source>
        <dbReference type="Proteomes" id="UP001208938"/>
    </source>
</evidence>
<feature type="transmembrane region" description="Helical" evidence="1">
    <location>
        <begin position="98"/>
        <end position="120"/>
    </location>
</feature>
<dbReference type="RefSeq" id="WP_264507000.1">
    <property type="nucleotide sequence ID" value="NZ_JAPDFL010000001.1"/>
</dbReference>
<protein>
    <submittedName>
        <fullName evidence="2">Uncharacterized protein</fullName>
    </submittedName>
</protein>
<keyword evidence="1" id="KW-0812">Transmembrane</keyword>
<accession>A0ABT3H359</accession>
<keyword evidence="3" id="KW-1185">Reference proteome</keyword>
<reference evidence="2 3" key="1">
    <citation type="submission" date="2022-10" db="EMBL/GenBank/DDBJ databases">
        <title>Pararhodobacter sp. nov., isolated from marine algae.</title>
        <authorList>
            <person name="Choi B.J."/>
            <person name="Kim J.M."/>
            <person name="Lee J.K."/>
            <person name="Choi D.G."/>
            <person name="Jeon C.O."/>
        </authorList>
    </citation>
    <scope>NUCLEOTIDE SEQUENCE [LARGE SCALE GENOMIC DNA]</scope>
    <source>
        <strain evidence="2 3">ZQ420</strain>
    </source>
</reference>
<feature type="transmembrane region" description="Helical" evidence="1">
    <location>
        <begin position="36"/>
        <end position="55"/>
    </location>
</feature>
<dbReference type="EMBL" id="JAPDFL010000001">
    <property type="protein sequence ID" value="MCW1934180.1"/>
    <property type="molecule type" value="Genomic_DNA"/>
</dbReference>
<comment type="caution">
    <text evidence="2">The sequence shown here is derived from an EMBL/GenBank/DDBJ whole genome shotgun (WGS) entry which is preliminary data.</text>
</comment>
<evidence type="ECO:0000313" key="2">
    <source>
        <dbReference type="EMBL" id="MCW1934180.1"/>
    </source>
</evidence>
<gene>
    <name evidence="2" type="ORF">OKW52_18440</name>
</gene>
<feature type="transmembrane region" description="Helical" evidence="1">
    <location>
        <begin position="67"/>
        <end position="86"/>
    </location>
</feature>